<evidence type="ECO:0000313" key="8">
    <source>
        <dbReference type="Proteomes" id="UP000747399"/>
    </source>
</evidence>
<evidence type="ECO:0000313" key="7">
    <source>
        <dbReference type="EMBL" id="GIL60779.1"/>
    </source>
</evidence>
<evidence type="ECO:0000256" key="4">
    <source>
        <dbReference type="RuleBase" id="RU367103"/>
    </source>
</evidence>
<comment type="catalytic activity">
    <reaction evidence="4">
        <text>cytidine(4) in tRNA(Pro) + S-adenosyl-L-methionine = 2'-O-methylcytidine(4) in tRNA(Pro) + S-adenosyl-L-homocysteine + H(+)</text>
        <dbReference type="Rhea" id="RHEA:32767"/>
        <dbReference type="Rhea" id="RHEA-COMP:10397"/>
        <dbReference type="Rhea" id="RHEA-COMP:10398"/>
        <dbReference type="ChEBI" id="CHEBI:15378"/>
        <dbReference type="ChEBI" id="CHEBI:57856"/>
        <dbReference type="ChEBI" id="CHEBI:59789"/>
        <dbReference type="ChEBI" id="CHEBI:74495"/>
        <dbReference type="ChEBI" id="CHEBI:82748"/>
        <dbReference type="EC" id="2.1.1.225"/>
    </reaction>
</comment>
<sequence length="335" mass="34294">MTMKGTAAGSPHDNPELGRCHFFLGGRKSRFCRTLAIPGKRFCGNHLHVGDPVAAPAAPQRVPCPLDPNHTVLASELDLHVSKRCPALALALRERAQPHFVEDVNVGSDAEPNLPPPPPLPPTQAAEAAVGAGSALIDTTAGPASGPGSSTSAPSAEAVAPACFPPASIGCGRSTGPGIGGSVAILAGDPGYGLGSAANVPTGTPCSAAAWGPALGPFQRGRAAQRAALARSLGQEAFMKLLGRVEAAHAEACGPDPLVYSVMRPAECEDMLAAPSQLRPFDLKHGLQQASIVGGSSGMRWREVKWQRDSTISAGQCNGACSCVYCTITIPGRIR</sequence>
<gene>
    <name evidence="7" type="ORF">Vafri_15223</name>
</gene>
<dbReference type="GO" id="GO:0008270">
    <property type="term" value="F:zinc ion binding"/>
    <property type="evidence" value="ECO:0007669"/>
    <property type="project" value="UniProtKB-KW"/>
</dbReference>
<keyword evidence="2 4" id="KW-0863">Zinc-finger</keyword>
<dbReference type="GO" id="GO:0030488">
    <property type="term" value="P:tRNA methylation"/>
    <property type="evidence" value="ECO:0007669"/>
    <property type="project" value="InterPro"/>
</dbReference>
<protein>
    <recommendedName>
        <fullName evidence="4">tRNA:m(4)X modification enzyme TRM13</fullName>
        <ecNumber evidence="4">2.1.1.225</ecNumber>
    </recommendedName>
</protein>
<comment type="similarity">
    <text evidence="4">Belongs to the methyltransferase TRM13 family.</text>
</comment>
<dbReference type="InterPro" id="IPR021721">
    <property type="entry name" value="Znf_CCCH-type_TRM13"/>
</dbReference>
<dbReference type="PANTHER" id="PTHR12998:SF0">
    <property type="entry name" value="TRNA:M(4)X MODIFICATION ENZYME TRM13 HOMOLOG"/>
    <property type="match status" value="1"/>
</dbReference>
<dbReference type="Proteomes" id="UP000747399">
    <property type="component" value="Unassembled WGS sequence"/>
</dbReference>
<comment type="catalytic activity">
    <reaction evidence="4">
        <text>adenosine(4) in tRNA(His) + S-adenosyl-L-methionine = 2'-O-methyladenosine(4) in tRNA(His) + S-adenosyl-L-homocysteine + H(+)</text>
        <dbReference type="Rhea" id="RHEA:43196"/>
        <dbReference type="Rhea" id="RHEA-COMP:10401"/>
        <dbReference type="Rhea" id="RHEA-COMP:10402"/>
        <dbReference type="ChEBI" id="CHEBI:15378"/>
        <dbReference type="ChEBI" id="CHEBI:57856"/>
        <dbReference type="ChEBI" id="CHEBI:59789"/>
        <dbReference type="ChEBI" id="CHEBI:74411"/>
        <dbReference type="ChEBI" id="CHEBI:74477"/>
        <dbReference type="EC" id="2.1.1.225"/>
    </reaction>
</comment>
<dbReference type="Pfam" id="PF11722">
    <property type="entry name" value="zf-TRM13_CCCH"/>
    <property type="match status" value="1"/>
</dbReference>
<name>A0A8J4BHF8_9CHLO</name>
<keyword evidence="8" id="KW-1185">Reference proteome</keyword>
<feature type="region of interest" description="Disordered" evidence="5">
    <location>
        <begin position="105"/>
        <end position="131"/>
    </location>
</feature>
<keyword evidence="1 4" id="KW-0479">Metal-binding</keyword>
<evidence type="ECO:0000256" key="2">
    <source>
        <dbReference type="ARBA" id="ARBA00022771"/>
    </source>
</evidence>
<comment type="function">
    <text evidence="4">tRNA methylase which 2'-O-methylates cytidine(4) in tRNA(Pro) and tRNA(Gly)(GCC), and adenosine(4) in tRNA(His).</text>
</comment>
<keyword evidence="4" id="KW-0949">S-adenosyl-L-methionine</keyword>
<feature type="domain" description="CHHC U11-48K-type" evidence="6">
    <location>
        <begin position="61"/>
        <end position="88"/>
    </location>
</feature>
<organism evidence="7 8">
    <name type="scientific">Volvox africanus</name>
    <dbReference type="NCBI Taxonomy" id="51714"/>
    <lineage>
        <taxon>Eukaryota</taxon>
        <taxon>Viridiplantae</taxon>
        <taxon>Chlorophyta</taxon>
        <taxon>core chlorophytes</taxon>
        <taxon>Chlorophyceae</taxon>
        <taxon>CS clade</taxon>
        <taxon>Chlamydomonadales</taxon>
        <taxon>Volvocaceae</taxon>
        <taxon>Volvox</taxon>
    </lineage>
</organism>
<dbReference type="PANTHER" id="PTHR12998">
    <property type="entry name" value="TRNA:M(4)X MODIFICATION ENZYME TRM13 HOMOLOG"/>
    <property type="match status" value="1"/>
</dbReference>
<evidence type="ECO:0000256" key="1">
    <source>
        <dbReference type="ARBA" id="ARBA00022723"/>
    </source>
</evidence>
<evidence type="ECO:0000256" key="3">
    <source>
        <dbReference type="ARBA" id="ARBA00022833"/>
    </source>
</evidence>
<accession>A0A8J4BHF8</accession>
<dbReference type="AlphaFoldDB" id="A0A8J4BHF8"/>
<keyword evidence="4" id="KW-0808">Transferase</keyword>
<evidence type="ECO:0000256" key="5">
    <source>
        <dbReference type="SAM" id="MobiDB-lite"/>
    </source>
</evidence>
<proteinExistence type="inferred from homology"/>
<dbReference type="Pfam" id="PF05253">
    <property type="entry name" value="zf-U11-48K"/>
    <property type="match status" value="1"/>
</dbReference>
<comment type="catalytic activity">
    <reaction evidence="4">
        <text>cytidine(4) in tRNA(Gly)(GCC) + S-adenosyl-L-methionine = 2'-O-methylcytidine(4) in tRNA(Gly)(GCC) + S-adenosyl-L-homocysteine + H(+)</text>
        <dbReference type="Rhea" id="RHEA:43192"/>
        <dbReference type="Rhea" id="RHEA-COMP:10399"/>
        <dbReference type="Rhea" id="RHEA-COMP:10400"/>
        <dbReference type="ChEBI" id="CHEBI:15378"/>
        <dbReference type="ChEBI" id="CHEBI:57856"/>
        <dbReference type="ChEBI" id="CHEBI:59789"/>
        <dbReference type="ChEBI" id="CHEBI:74495"/>
        <dbReference type="ChEBI" id="CHEBI:82748"/>
        <dbReference type="EC" id="2.1.1.225"/>
    </reaction>
</comment>
<keyword evidence="4" id="KW-0489">Methyltransferase</keyword>
<dbReference type="InterPro" id="IPR039044">
    <property type="entry name" value="Trm13"/>
</dbReference>
<evidence type="ECO:0000259" key="6">
    <source>
        <dbReference type="PROSITE" id="PS51800"/>
    </source>
</evidence>
<dbReference type="GO" id="GO:0106050">
    <property type="term" value="F:tRNA 2'-O-methyltransferase activity"/>
    <property type="evidence" value="ECO:0007669"/>
    <property type="project" value="UniProtKB-UniRule"/>
</dbReference>
<feature type="compositionally biased region" description="Pro residues" evidence="5">
    <location>
        <begin position="113"/>
        <end position="122"/>
    </location>
</feature>
<dbReference type="InterPro" id="IPR022776">
    <property type="entry name" value="TRM13/UPF0224_CHHC_Znf_dom"/>
</dbReference>
<dbReference type="EMBL" id="BNCO01000041">
    <property type="protein sequence ID" value="GIL60779.1"/>
    <property type="molecule type" value="Genomic_DNA"/>
</dbReference>
<dbReference type="PROSITE" id="PS51800">
    <property type="entry name" value="ZF_CHHC_U11_48K"/>
    <property type="match status" value="1"/>
</dbReference>
<keyword evidence="3 4" id="KW-0862">Zinc</keyword>
<comment type="caution">
    <text evidence="7">The sequence shown here is derived from an EMBL/GenBank/DDBJ whole genome shotgun (WGS) entry which is preliminary data.</text>
</comment>
<reference evidence="7" key="1">
    <citation type="journal article" date="2021" name="Proc. Natl. Acad. Sci. U.S.A.">
        <title>Three genomes in the algal genus Volvox reveal the fate of a haploid sex-determining region after a transition to homothallism.</title>
        <authorList>
            <person name="Yamamoto K."/>
            <person name="Hamaji T."/>
            <person name="Kawai-Toyooka H."/>
            <person name="Matsuzaki R."/>
            <person name="Takahashi F."/>
            <person name="Nishimura Y."/>
            <person name="Kawachi M."/>
            <person name="Noguchi H."/>
            <person name="Minakuchi Y."/>
            <person name="Umen J.G."/>
            <person name="Toyoda A."/>
            <person name="Nozaki H."/>
        </authorList>
    </citation>
    <scope>NUCLEOTIDE SEQUENCE</scope>
    <source>
        <strain evidence="7">NIES-3780</strain>
    </source>
</reference>
<feature type="region of interest" description="Disordered" evidence="5">
    <location>
        <begin position="137"/>
        <end position="156"/>
    </location>
</feature>
<keyword evidence="4" id="KW-0819">tRNA processing</keyword>
<dbReference type="EC" id="2.1.1.225" evidence="4"/>